<keyword evidence="1" id="KW-0732">Signal</keyword>
<feature type="signal peptide" evidence="1">
    <location>
        <begin position="1"/>
        <end position="28"/>
    </location>
</feature>
<dbReference type="EMBL" id="JBHSMM010000001">
    <property type="protein sequence ID" value="MFC5439245.1"/>
    <property type="molecule type" value="Genomic_DNA"/>
</dbReference>
<dbReference type="PROSITE" id="PS51257">
    <property type="entry name" value="PROKAR_LIPOPROTEIN"/>
    <property type="match status" value="1"/>
</dbReference>
<evidence type="ECO:0000256" key="1">
    <source>
        <dbReference type="SAM" id="SignalP"/>
    </source>
</evidence>
<proteinExistence type="predicted"/>
<evidence type="ECO:0000313" key="2">
    <source>
        <dbReference type="EMBL" id="MFC5439245.1"/>
    </source>
</evidence>
<evidence type="ECO:0000313" key="3">
    <source>
        <dbReference type="Proteomes" id="UP001596018"/>
    </source>
</evidence>
<gene>
    <name evidence="2" type="ORF">ACFPK0_04350</name>
</gene>
<sequence>MAERILTMPLRAAAALILTIALTTGCSAMHGDPKNPEKNPHPVKRYEVTATVDSPGPWDSVKGVVFFDVVNAECVPQDTFTGGRNVPNTSYDFEMVPIGRNTWRGYFYRDALRDDDYFGKGVCHWDATQVAPDFKVDGVGFGSSQLVDEALGSPQTDYFRKSDLSEQVKDLDSAPAFSVTRPEYKKNPDGFFPVTLTIKEANP</sequence>
<organism evidence="2 3">
    <name type="scientific">Rhodanobacter ginsenosidimutans</name>
    <dbReference type="NCBI Taxonomy" id="490571"/>
    <lineage>
        <taxon>Bacteria</taxon>
        <taxon>Pseudomonadati</taxon>
        <taxon>Pseudomonadota</taxon>
        <taxon>Gammaproteobacteria</taxon>
        <taxon>Lysobacterales</taxon>
        <taxon>Rhodanobacteraceae</taxon>
        <taxon>Rhodanobacter</taxon>
    </lineage>
</organism>
<keyword evidence="3" id="KW-1185">Reference proteome</keyword>
<comment type="caution">
    <text evidence="2">The sequence shown here is derived from an EMBL/GenBank/DDBJ whole genome shotgun (WGS) entry which is preliminary data.</text>
</comment>
<feature type="chain" id="PRO_5047146635" description="Lipoprotein" evidence="1">
    <location>
        <begin position="29"/>
        <end position="203"/>
    </location>
</feature>
<name>A0ABW0JUN9_9GAMM</name>
<evidence type="ECO:0008006" key="4">
    <source>
        <dbReference type="Google" id="ProtNLM"/>
    </source>
</evidence>
<protein>
    <recommendedName>
        <fullName evidence="4">Lipoprotein</fullName>
    </recommendedName>
</protein>
<accession>A0ABW0JUN9</accession>
<dbReference type="Proteomes" id="UP001596018">
    <property type="component" value="Unassembled WGS sequence"/>
</dbReference>
<reference evidence="3" key="1">
    <citation type="journal article" date="2019" name="Int. J. Syst. Evol. Microbiol.">
        <title>The Global Catalogue of Microorganisms (GCM) 10K type strain sequencing project: providing services to taxonomists for standard genome sequencing and annotation.</title>
        <authorList>
            <consortium name="The Broad Institute Genomics Platform"/>
            <consortium name="The Broad Institute Genome Sequencing Center for Infectious Disease"/>
            <person name="Wu L."/>
            <person name="Ma J."/>
        </authorList>
    </citation>
    <scope>NUCLEOTIDE SEQUENCE [LARGE SCALE GENOMIC DNA]</scope>
    <source>
        <strain evidence="3">KACC 12822</strain>
    </source>
</reference>
<dbReference type="RefSeq" id="WP_377338635.1">
    <property type="nucleotide sequence ID" value="NZ_JALBWS010000015.1"/>
</dbReference>